<keyword evidence="1" id="KW-0805">Transcription regulation</keyword>
<dbReference type="GO" id="GO:0070063">
    <property type="term" value="F:RNA polymerase binding"/>
    <property type="evidence" value="ECO:0007669"/>
    <property type="project" value="InterPro"/>
</dbReference>
<dbReference type="PANTHER" id="PTHR30437">
    <property type="entry name" value="TRANSCRIPTION ELONGATION FACTOR GREA"/>
    <property type="match status" value="1"/>
</dbReference>
<keyword evidence="6" id="KW-0251">Elongation factor</keyword>
<evidence type="ECO:0000256" key="1">
    <source>
        <dbReference type="ARBA" id="ARBA00023015"/>
    </source>
</evidence>
<proteinExistence type="predicted"/>
<dbReference type="PIRSF" id="PIRSF006092">
    <property type="entry name" value="GreA_GreB"/>
    <property type="match status" value="1"/>
</dbReference>
<evidence type="ECO:0000259" key="5">
    <source>
        <dbReference type="Pfam" id="PF03449"/>
    </source>
</evidence>
<evidence type="ECO:0000259" key="4">
    <source>
        <dbReference type="Pfam" id="PF01272"/>
    </source>
</evidence>
<dbReference type="EMBL" id="JAUHGG010000003">
    <property type="protein sequence ID" value="MDS1820872.1"/>
    <property type="molecule type" value="Genomic_DNA"/>
</dbReference>
<dbReference type="Gene3D" id="3.10.50.30">
    <property type="entry name" value="Transcription elongation factor, GreA/GreB, C-terminal domain"/>
    <property type="match status" value="1"/>
</dbReference>
<name>A0AAW8PXA1_VIBPH</name>
<dbReference type="InterPro" id="IPR036805">
    <property type="entry name" value="Tscrpt_elong_fac_GreA/B_N_sf"/>
</dbReference>
<organism evidence="6 7">
    <name type="scientific">Vibrio parahaemolyticus</name>
    <dbReference type="NCBI Taxonomy" id="670"/>
    <lineage>
        <taxon>Bacteria</taxon>
        <taxon>Pseudomonadati</taxon>
        <taxon>Pseudomonadota</taxon>
        <taxon>Gammaproteobacteria</taxon>
        <taxon>Vibrionales</taxon>
        <taxon>Vibrionaceae</taxon>
        <taxon>Vibrio</taxon>
    </lineage>
</organism>
<feature type="domain" description="Transcription elongation factor GreA/GreB N-terminal" evidence="5">
    <location>
        <begin position="6"/>
        <end position="76"/>
    </location>
</feature>
<dbReference type="InterPro" id="IPR001437">
    <property type="entry name" value="Tscrpt_elong_fac_GreA/B_C"/>
</dbReference>
<dbReference type="InterPro" id="IPR036953">
    <property type="entry name" value="GreA/GreB_C_sf"/>
</dbReference>
<comment type="caution">
    <text evidence="6">The sequence shown here is derived from an EMBL/GenBank/DDBJ whole genome shotgun (WGS) entry which is preliminary data.</text>
</comment>
<dbReference type="AlphaFoldDB" id="A0AAW8PXA1"/>
<dbReference type="GO" id="GO:0006354">
    <property type="term" value="P:DNA-templated transcription elongation"/>
    <property type="evidence" value="ECO:0007669"/>
    <property type="project" value="TreeGrafter"/>
</dbReference>
<dbReference type="GO" id="GO:0003677">
    <property type="term" value="F:DNA binding"/>
    <property type="evidence" value="ECO:0007669"/>
    <property type="project" value="InterPro"/>
</dbReference>
<evidence type="ECO:0000256" key="2">
    <source>
        <dbReference type="ARBA" id="ARBA00023163"/>
    </source>
</evidence>
<feature type="coiled-coil region" evidence="3">
    <location>
        <begin position="12"/>
        <end position="39"/>
    </location>
</feature>
<dbReference type="InterPro" id="IPR023459">
    <property type="entry name" value="Tscrpt_elong_fac_GreA/B_fam"/>
</dbReference>
<dbReference type="InterPro" id="IPR022691">
    <property type="entry name" value="Tscrpt_elong_fac_GreA/B_N"/>
</dbReference>
<dbReference type="PANTHER" id="PTHR30437:SF4">
    <property type="entry name" value="TRANSCRIPTION ELONGATION FACTOR GREA"/>
    <property type="match status" value="1"/>
</dbReference>
<keyword evidence="2" id="KW-0804">Transcription</keyword>
<keyword evidence="6" id="KW-0648">Protein biosynthesis</keyword>
<reference evidence="6" key="1">
    <citation type="submission" date="2023-06" db="EMBL/GenBank/DDBJ databases">
        <title>Genomic Diversity of Vibrio spp. and Metagenomic Analysis of Pathogens in Florida Gulf Coastal Waters Following Hurricane Ian.</title>
        <authorList>
            <person name="Brumfield K.D."/>
        </authorList>
    </citation>
    <scope>NUCLEOTIDE SEQUENCE</scope>
    <source>
        <strain evidence="6">WBS2B-138</strain>
    </source>
</reference>
<dbReference type="Proteomes" id="UP001253193">
    <property type="component" value="Unassembled WGS sequence"/>
</dbReference>
<evidence type="ECO:0000313" key="7">
    <source>
        <dbReference type="Proteomes" id="UP001253193"/>
    </source>
</evidence>
<dbReference type="SUPFAM" id="SSF46557">
    <property type="entry name" value="GreA transcript cleavage protein, N-terminal domain"/>
    <property type="match status" value="1"/>
</dbReference>
<evidence type="ECO:0000313" key="6">
    <source>
        <dbReference type="EMBL" id="MDS1820872.1"/>
    </source>
</evidence>
<dbReference type="GO" id="GO:0003746">
    <property type="term" value="F:translation elongation factor activity"/>
    <property type="evidence" value="ECO:0007669"/>
    <property type="project" value="UniProtKB-KW"/>
</dbReference>
<dbReference type="Gene3D" id="1.10.287.180">
    <property type="entry name" value="Transcription elongation factor, GreA/GreB, N-terminal domain"/>
    <property type="match status" value="1"/>
</dbReference>
<dbReference type="SUPFAM" id="SSF54534">
    <property type="entry name" value="FKBP-like"/>
    <property type="match status" value="1"/>
</dbReference>
<feature type="domain" description="Transcription elongation factor GreA/GreB C-terminal" evidence="4">
    <location>
        <begin position="87"/>
        <end position="159"/>
    </location>
</feature>
<dbReference type="Pfam" id="PF03449">
    <property type="entry name" value="GreA_GreB_N"/>
    <property type="match status" value="1"/>
</dbReference>
<keyword evidence="3" id="KW-0175">Coiled coil</keyword>
<evidence type="ECO:0000256" key="3">
    <source>
        <dbReference type="SAM" id="Coils"/>
    </source>
</evidence>
<gene>
    <name evidence="6" type="ORF">QX249_09410</name>
</gene>
<dbReference type="GO" id="GO:0032784">
    <property type="term" value="P:regulation of DNA-templated transcription elongation"/>
    <property type="evidence" value="ECO:0007669"/>
    <property type="project" value="InterPro"/>
</dbReference>
<dbReference type="Pfam" id="PF01272">
    <property type="entry name" value="GreA_GreB"/>
    <property type="match status" value="1"/>
</dbReference>
<sequence length="161" mass="18626">MGNKPYISLNGYNKITEDIRLLREQADQVVQQIKENRETETGDESENVEMIRLMAERESISEKFHELETFLSSCQVVDIESLPDEREVVRFGTTVKLLDLDTEKKFTYQILGDRESSVRDNIISYLSPLGRALMNERIGNIISFDTPSGERELEILEISRH</sequence>
<dbReference type="RefSeq" id="WP_311019653.1">
    <property type="nucleotide sequence ID" value="NZ_JAUHGG010000003.1"/>
</dbReference>
<accession>A0AAW8PXA1</accession>
<protein>
    <submittedName>
        <fullName evidence="6">GreA/GreB family elongation factor</fullName>
    </submittedName>
</protein>